<dbReference type="RefSeq" id="WP_074573502.1">
    <property type="nucleotide sequence ID" value="NZ_FNJQ01000047.1"/>
</dbReference>
<proteinExistence type="predicted"/>
<evidence type="ECO:0000313" key="3">
    <source>
        <dbReference type="EMBL" id="SDP74890.1"/>
    </source>
</evidence>
<dbReference type="OrthoDB" id="1661157at2"/>
<evidence type="ECO:0000256" key="1">
    <source>
        <dbReference type="SAM" id="Phobius"/>
    </source>
</evidence>
<feature type="transmembrane region" description="Helical" evidence="1">
    <location>
        <begin position="492"/>
        <end position="513"/>
    </location>
</feature>
<organism evidence="3 4">
    <name type="scientific">Selenomonas ruminantium</name>
    <dbReference type="NCBI Taxonomy" id="971"/>
    <lineage>
        <taxon>Bacteria</taxon>
        <taxon>Bacillati</taxon>
        <taxon>Bacillota</taxon>
        <taxon>Negativicutes</taxon>
        <taxon>Selenomonadales</taxon>
        <taxon>Selenomonadaceae</taxon>
        <taxon>Selenomonas</taxon>
    </lineage>
</organism>
<gene>
    <name evidence="3" type="ORF">SAMN05216366_14715</name>
</gene>
<keyword evidence="1" id="KW-0812">Transmembrane</keyword>
<sequence>METAARKKGLCVLLLFLLAICLPVRSFARENLQVGYVPGTGFLEEDRPGHMQGYGYEYMEFLSGFLGARFTYVPCINWWEAGAKLERGELDLLPAMPGYYKTLPFAQRTEHVIARFPMELVVQDDFAGGQLKIGTLDYNYPIPSLPKIAQEHGFTYELITFSDSTDMKNAFAKRAIDGYVQPLLHPEKKERVLALFDRVSYRLLIRPGAPELYTRVNEAQNELLLNQPNIRNRLNDKYGRAKGFPLVLTPAEKAYLQDKKVVHAAVFIRNKPYFYTDDDGSQAGATKALLEQIEKDLDIQIELTETSSSPEEIKRLLTRGTIDLVADVPGDFSWLDNNGLVPTQSYLDIGFVPITKHGAPLPETPRVAAVDGLFETVTFVRSRYPEEQILYCKSWEECCQAVSNGLADVAYVPRATVPYLLEATSAYNLSADTEQVFVSTICLGVAKGEDLRLWQILNKEINHLPPRLLSDALSQGSHEKAHLSPRYLLYHYPLQSALLIFLIMGGISGVIYYRSRSYNRKLTAMEKLACTDSQLQLPNIRYLEHNLDTLLPPGTATQADTTIFTAVFAVHPQDASRLYGRQLQEPLQETARQLAEKDWVLATAAGPVTGELVALCQADSPSKLLSFAAEFVTDLKSANPDYLWQAGLCPLTGKQLSAACEHAAQACQNAYNQRVHTLFWKPESEN</sequence>
<accession>A0A1H0V8W5</accession>
<dbReference type="InterPro" id="IPR001638">
    <property type="entry name" value="Solute-binding_3/MltF_N"/>
</dbReference>
<dbReference type="Gene3D" id="3.40.190.10">
    <property type="entry name" value="Periplasmic binding protein-like II"/>
    <property type="match status" value="4"/>
</dbReference>
<evidence type="ECO:0000259" key="2">
    <source>
        <dbReference type="SMART" id="SM00062"/>
    </source>
</evidence>
<dbReference type="EMBL" id="FNJQ01000047">
    <property type="protein sequence ID" value="SDP74890.1"/>
    <property type="molecule type" value="Genomic_DNA"/>
</dbReference>
<dbReference type="SUPFAM" id="SSF53850">
    <property type="entry name" value="Periplasmic binding protein-like II"/>
    <property type="match status" value="2"/>
</dbReference>
<dbReference type="SMART" id="SM00062">
    <property type="entry name" value="PBPb"/>
    <property type="match status" value="1"/>
</dbReference>
<evidence type="ECO:0000313" key="4">
    <source>
        <dbReference type="Proteomes" id="UP000182412"/>
    </source>
</evidence>
<reference evidence="3 4" key="1">
    <citation type="submission" date="2016-10" db="EMBL/GenBank/DDBJ databases">
        <authorList>
            <person name="de Groot N.N."/>
        </authorList>
    </citation>
    <scope>NUCLEOTIDE SEQUENCE [LARGE SCALE GENOMIC DNA]</scope>
    <source>
        <strain evidence="3 4">S137</strain>
    </source>
</reference>
<keyword evidence="1" id="KW-1133">Transmembrane helix</keyword>
<feature type="domain" description="Solute-binding protein family 3/N-terminal" evidence="2">
    <location>
        <begin position="261"/>
        <end position="491"/>
    </location>
</feature>
<name>A0A1H0V8W5_SELRU</name>
<keyword evidence="1" id="KW-0472">Membrane</keyword>
<protein>
    <submittedName>
        <fullName evidence="3">ABC-type amino acid transport substrate-binding protein</fullName>
    </submittedName>
</protein>
<dbReference type="Proteomes" id="UP000182412">
    <property type="component" value="Unassembled WGS sequence"/>
</dbReference>
<dbReference type="AlphaFoldDB" id="A0A1H0V8W5"/>